<dbReference type="GO" id="GO:0003677">
    <property type="term" value="F:DNA binding"/>
    <property type="evidence" value="ECO:0007669"/>
    <property type="project" value="UniProtKB-KW"/>
</dbReference>
<evidence type="ECO:0000256" key="2">
    <source>
        <dbReference type="ARBA" id="ARBA00023125"/>
    </source>
</evidence>
<keyword evidence="2" id="KW-0238">DNA-binding</keyword>
<evidence type="ECO:0000313" key="6">
    <source>
        <dbReference type="Proteomes" id="UP000027602"/>
    </source>
</evidence>
<dbReference type="PANTHER" id="PTHR33204">
    <property type="entry name" value="TRANSCRIPTIONAL REGULATOR, MARR FAMILY"/>
    <property type="match status" value="1"/>
</dbReference>
<reference evidence="5 6" key="1">
    <citation type="journal article" date="2015" name="BMC Genomics">
        <title>Transcriptome analysis of thermophilic methylotrophic Bacillus methanolicus MGA3 using RNA-sequencing provides detailed insights into its previously uncharted transcriptional landscape.</title>
        <authorList>
            <person name="Irla M."/>
            <person name="Neshat A."/>
            <person name="Brautaset T."/>
            <person name="Ruckert C."/>
            <person name="Kalinowski J."/>
            <person name="Wendisch V.F."/>
        </authorList>
    </citation>
    <scope>NUCLEOTIDE SEQUENCE [LARGE SCALE GENOMIC DNA]</scope>
    <source>
        <strain evidence="6">MGA3 / ATCC 53907</strain>
    </source>
</reference>
<dbReference type="PROSITE" id="PS51118">
    <property type="entry name" value="HTH_HXLR"/>
    <property type="match status" value="2"/>
</dbReference>
<organism evidence="5 6">
    <name type="scientific">Bacillus methanolicus (strain MGA3 / ATCC 53907)</name>
    <dbReference type="NCBI Taxonomy" id="796606"/>
    <lineage>
        <taxon>Bacteria</taxon>
        <taxon>Bacillati</taxon>
        <taxon>Bacillota</taxon>
        <taxon>Bacilli</taxon>
        <taxon>Bacillales</taxon>
        <taxon>Bacillaceae</taxon>
        <taxon>Bacillus</taxon>
    </lineage>
</organism>
<keyword evidence="1" id="KW-0805">Transcription regulation</keyword>
<keyword evidence="3" id="KW-0804">Transcription</keyword>
<protein>
    <submittedName>
        <fullName evidence="5">Transcriptional regulator</fullName>
    </submittedName>
</protein>
<dbReference type="Pfam" id="PF01638">
    <property type="entry name" value="HxlR"/>
    <property type="match status" value="2"/>
</dbReference>
<evidence type="ECO:0000259" key="4">
    <source>
        <dbReference type="PROSITE" id="PS51118"/>
    </source>
</evidence>
<dbReference type="InterPro" id="IPR036390">
    <property type="entry name" value="WH_DNA-bd_sf"/>
</dbReference>
<dbReference type="Gene3D" id="1.10.10.10">
    <property type="entry name" value="Winged helix-like DNA-binding domain superfamily/Winged helix DNA-binding domain"/>
    <property type="match status" value="2"/>
</dbReference>
<evidence type="ECO:0000256" key="3">
    <source>
        <dbReference type="ARBA" id="ARBA00023163"/>
    </source>
</evidence>
<name>I3EAX4_BACMM</name>
<evidence type="ECO:0000256" key="1">
    <source>
        <dbReference type="ARBA" id="ARBA00023015"/>
    </source>
</evidence>
<evidence type="ECO:0000313" key="5">
    <source>
        <dbReference type="EMBL" id="AIE61334.1"/>
    </source>
</evidence>
<dbReference type="HOGENOM" id="CLU_1238138_0_0_9"/>
<gene>
    <name evidence="5" type="primary">hxlR</name>
    <name evidence="5" type="ORF">BMMGA3_14885</name>
</gene>
<keyword evidence="6" id="KW-1185">Reference proteome</keyword>
<accession>I3EAX4</accession>
<dbReference type="InterPro" id="IPR036388">
    <property type="entry name" value="WH-like_DNA-bd_sf"/>
</dbReference>
<dbReference type="AlphaFoldDB" id="I3EAX4"/>
<dbReference type="KEGG" id="bmet:BMMGA3_14885"/>
<dbReference type="InterPro" id="IPR002577">
    <property type="entry name" value="HTH_HxlR"/>
</dbReference>
<sequence length="223" mass="26120">MNREKLNHLYHEKELALSVLEGKWKLIILCHLGLKGTKRFTELKNLIPDITQRMLTNQLRELEKDGLVHREVYPVVPPKVEYSLTELGKSLMPIIEMLEEWGKNYLKVKNDKNKGIYYEKVQTLSVIEGKWKLIILCHLGLKGTKRFMELKKLIPNITQKMLTNQLRELEEDGLVHREVYPVVPPKVEYSLTEQGKSLMTVLKMLEDWGKNYIKQIEKNAAAR</sequence>
<dbReference type="STRING" id="796606.BMMGA3_14885"/>
<dbReference type="SUPFAM" id="SSF46785">
    <property type="entry name" value="Winged helix' DNA-binding domain"/>
    <property type="match status" value="2"/>
</dbReference>
<dbReference type="PANTHER" id="PTHR33204:SF38">
    <property type="entry name" value="HTH-TYPE TRANSCRIPTIONAL ACTIVATOR HXLR"/>
    <property type="match status" value="1"/>
</dbReference>
<proteinExistence type="predicted"/>
<dbReference type="eggNOG" id="COG1733">
    <property type="taxonomic scope" value="Bacteria"/>
</dbReference>
<feature type="domain" description="HTH hxlR-type" evidence="4">
    <location>
        <begin position="11"/>
        <end position="110"/>
    </location>
</feature>
<dbReference type="Proteomes" id="UP000027602">
    <property type="component" value="Chromosome"/>
</dbReference>
<dbReference type="EMBL" id="CP007739">
    <property type="protein sequence ID" value="AIE61334.1"/>
    <property type="molecule type" value="Genomic_DNA"/>
</dbReference>
<feature type="domain" description="HTH hxlR-type" evidence="4">
    <location>
        <begin position="118"/>
        <end position="217"/>
    </location>
</feature>